<evidence type="ECO:0000256" key="5">
    <source>
        <dbReference type="HAMAP-Rule" id="MF_00189"/>
    </source>
</evidence>
<feature type="transmembrane region" description="Helical" evidence="5">
    <location>
        <begin position="20"/>
        <end position="40"/>
    </location>
</feature>
<dbReference type="PANTHER" id="PTHR36917">
    <property type="entry name" value="INTRACELLULAR SEPTATION PROTEIN A-RELATED"/>
    <property type="match status" value="1"/>
</dbReference>
<keyword evidence="7" id="KW-1185">Reference proteome</keyword>
<dbReference type="RefSeq" id="WP_135795894.1">
    <property type="nucleotide sequence ID" value="NZ_CP032096.1"/>
</dbReference>
<dbReference type="NCBIfam" id="NF001325">
    <property type="entry name" value="PRK00259.1-3"/>
    <property type="match status" value="1"/>
</dbReference>
<dbReference type="NCBIfam" id="TIGR00997">
    <property type="entry name" value="ispZ"/>
    <property type="match status" value="1"/>
</dbReference>
<gene>
    <name evidence="5 6" type="primary">yciB</name>
    <name evidence="6" type="ORF">GHNINEIG_01312</name>
</gene>
<protein>
    <recommendedName>
        <fullName evidence="5">Inner membrane-spanning protein YciB</fullName>
    </recommendedName>
</protein>
<proteinExistence type="inferred from homology"/>
<sequence>MKLLFDLFPVILFFIAFKLYGIYVATAVAIVASIVQVAYVYAKNKRVEKMHIITLALIVILGGATLVLQDETFIKWKPTVVNWGFALVFLGSHFIGQKPIIRRMMDQAISLPDAAWIKLSYMWIAFFIFSGIANIYVAYQYDTDTWVNFKLFGLMGLTLAFILIQGVYISRFIKSTDTDQVDETEEKIMDNTIETLAEVELDSVVETKHDSKKS</sequence>
<evidence type="ECO:0000256" key="3">
    <source>
        <dbReference type="ARBA" id="ARBA00022989"/>
    </source>
</evidence>
<dbReference type="GO" id="GO:0005886">
    <property type="term" value="C:plasma membrane"/>
    <property type="evidence" value="ECO:0007669"/>
    <property type="project" value="UniProtKB-SubCell"/>
</dbReference>
<feature type="transmembrane region" description="Helical" evidence="5">
    <location>
        <begin position="116"/>
        <end position="139"/>
    </location>
</feature>
<accession>A0A4P7NZJ0</accession>
<keyword evidence="4 5" id="KW-0472">Membrane</keyword>
<feature type="transmembrane region" description="Helical" evidence="5">
    <location>
        <begin position="52"/>
        <end position="68"/>
    </location>
</feature>
<feature type="transmembrane region" description="Helical" evidence="5">
    <location>
        <begin position="151"/>
        <end position="169"/>
    </location>
</feature>
<comment type="function">
    <text evidence="5">Plays a role in cell envelope biogenesis, maintenance of cell envelope integrity and membrane homeostasis.</text>
</comment>
<keyword evidence="3 5" id="KW-1133">Transmembrane helix</keyword>
<feature type="transmembrane region" description="Helical" evidence="5">
    <location>
        <begin position="80"/>
        <end position="96"/>
    </location>
</feature>
<dbReference type="EMBL" id="CP032096">
    <property type="protein sequence ID" value="QBZ83260.1"/>
    <property type="molecule type" value="Genomic_DNA"/>
</dbReference>
<keyword evidence="5" id="KW-0997">Cell inner membrane</keyword>
<comment type="subcellular location">
    <subcellularLocation>
        <location evidence="5">Cell inner membrane</location>
        <topology evidence="5">Multi-pass membrane protein</topology>
    </subcellularLocation>
</comment>
<evidence type="ECO:0000313" key="6">
    <source>
        <dbReference type="EMBL" id="QBZ83260.1"/>
    </source>
</evidence>
<keyword evidence="2 5" id="KW-0812">Transmembrane</keyword>
<name>A0A4P7NZJ0_9GAMM</name>
<dbReference type="HAMAP" id="MF_00189">
    <property type="entry name" value="YciB"/>
    <property type="match status" value="1"/>
</dbReference>
<evidence type="ECO:0000313" key="7">
    <source>
        <dbReference type="Proteomes" id="UP000296201"/>
    </source>
</evidence>
<comment type="similarity">
    <text evidence="5">Belongs to the YciB family.</text>
</comment>
<dbReference type="PANTHER" id="PTHR36917:SF1">
    <property type="entry name" value="INNER MEMBRANE-SPANNING PROTEIN YCIB"/>
    <property type="match status" value="1"/>
</dbReference>
<evidence type="ECO:0000256" key="4">
    <source>
        <dbReference type="ARBA" id="ARBA00023136"/>
    </source>
</evidence>
<dbReference type="InterPro" id="IPR006008">
    <property type="entry name" value="YciB"/>
</dbReference>
<evidence type="ECO:0000256" key="2">
    <source>
        <dbReference type="ARBA" id="ARBA00022692"/>
    </source>
</evidence>
<reference evidence="6 7" key="1">
    <citation type="submission" date="2018-08" db="EMBL/GenBank/DDBJ databases">
        <title>Horizontal acquisition of hydrogen conversion ability and other habitat adaptations in Hydrogenovibrio crunogenus strains.</title>
        <authorList>
            <person name="Gonnella G."/>
            <person name="Adam N."/>
            <person name="Perner M."/>
        </authorList>
    </citation>
    <scope>NUCLEOTIDE SEQUENCE [LARGE SCALE GENOMIC DNA]</scope>
    <source>
        <strain evidence="6 7">SP-41</strain>
    </source>
</reference>
<organism evidence="6 7">
    <name type="scientific">Hydrogenovibrio crunogenus</name>
    <dbReference type="NCBI Taxonomy" id="39765"/>
    <lineage>
        <taxon>Bacteria</taxon>
        <taxon>Pseudomonadati</taxon>
        <taxon>Pseudomonadota</taxon>
        <taxon>Gammaproteobacteria</taxon>
        <taxon>Thiotrichales</taxon>
        <taxon>Piscirickettsiaceae</taxon>
        <taxon>Hydrogenovibrio</taxon>
    </lineage>
</organism>
<dbReference type="OrthoDB" id="9788219at2"/>
<dbReference type="AlphaFoldDB" id="A0A4P7NZJ0"/>
<evidence type="ECO:0000256" key="1">
    <source>
        <dbReference type="ARBA" id="ARBA00022475"/>
    </source>
</evidence>
<dbReference type="Pfam" id="PF04279">
    <property type="entry name" value="IspA"/>
    <property type="match status" value="1"/>
</dbReference>
<keyword evidence="1 5" id="KW-1003">Cell membrane</keyword>
<dbReference type="Proteomes" id="UP000296201">
    <property type="component" value="Chromosome"/>
</dbReference>